<evidence type="ECO:0000256" key="1">
    <source>
        <dbReference type="SAM" id="MobiDB-lite"/>
    </source>
</evidence>
<evidence type="ECO:0000259" key="4">
    <source>
        <dbReference type="PROSITE" id="PS50132"/>
    </source>
</evidence>
<keyword evidence="2" id="KW-1133">Transmembrane helix</keyword>
<dbReference type="InterPro" id="IPR016137">
    <property type="entry name" value="RGS"/>
</dbReference>
<feature type="chain" id="PRO_5025588337" description="RGS domain-containing protein" evidence="3">
    <location>
        <begin position="17"/>
        <end position="1169"/>
    </location>
</feature>
<comment type="caution">
    <text evidence="5">The sequence shown here is derived from an EMBL/GenBank/DDBJ whole genome shotgun (WGS) entry which is preliminary data.</text>
</comment>
<proteinExistence type="predicted"/>
<dbReference type="PANTHER" id="PTHR42264">
    <property type="entry name" value="EPHRIN_REC_LIKE DOMAIN-CONTAINING PROTEIN"/>
    <property type="match status" value="1"/>
</dbReference>
<dbReference type="RefSeq" id="XP_044560581.1">
    <property type="nucleotide sequence ID" value="XM_044708693.1"/>
</dbReference>
<dbReference type="VEuPathDB" id="AmoebaDB:NF0104330"/>
<keyword evidence="6" id="KW-1185">Reference proteome</keyword>
<dbReference type="PROSITE" id="PS50132">
    <property type="entry name" value="RGS"/>
    <property type="match status" value="1"/>
</dbReference>
<dbReference type="Gene3D" id="1.10.167.10">
    <property type="entry name" value="Regulator of G-protein Signalling 4, domain 2"/>
    <property type="match status" value="1"/>
</dbReference>
<accession>A0A6A5BNX8</accession>
<dbReference type="OrthoDB" id="10445460at2759"/>
<reference evidence="5 6" key="1">
    <citation type="journal article" date="2019" name="Sci. Rep.">
        <title>Nanopore sequencing improves the draft genome of the human pathogenic amoeba Naegleria fowleri.</title>
        <authorList>
            <person name="Liechti N."/>
            <person name="Schurch N."/>
            <person name="Bruggmann R."/>
            <person name="Wittwer M."/>
        </authorList>
    </citation>
    <scope>NUCLEOTIDE SEQUENCE [LARGE SCALE GENOMIC DNA]</scope>
    <source>
        <strain evidence="5 6">ATCC 30894</strain>
    </source>
</reference>
<feature type="compositionally biased region" description="Low complexity" evidence="1">
    <location>
        <begin position="480"/>
        <end position="495"/>
    </location>
</feature>
<dbReference type="EMBL" id="VFQX01000043">
    <property type="protein sequence ID" value="KAF0975868.1"/>
    <property type="molecule type" value="Genomic_DNA"/>
</dbReference>
<keyword evidence="2" id="KW-0812">Transmembrane</keyword>
<feature type="signal peptide" evidence="3">
    <location>
        <begin position="1"/>
        <end position="16"/>
    </location>
</feature>
<dbReference type="InterPro" id="IPR044926">
    <property type="entry name" value="RGS_subdomain_2"/>
</dbReference>
<evidence type="ECO:0000256" key="2">
    <source>
        <dbReference type="SAM" id="Phobius"/>
    </source>
</evidence>
<organism evidence="5 6">
    <name type="scientific">Naegleria fowleri</name>
    <name type="common">Brain eating amoeba</name>
    <dbReference type="NCBI Taxonomy" id="5763"/>
    <lineage>
        <taxon>Eukaryota</taxon>
        <taxon>Discoba</taxon>
        <taxon>Heterolobosea</taxon>
        <taxon>Tetramitia</taxon>
        <taxon>Eutetramitia</taxon>
        <taxon>Vahlkampfiidae</taxon>
        <taxon>Naegleria</taxon>
    </lineage>
</organism>
<feature type="region of interest" description="Disordered" evidence="1">
    <location>
        <begin position="471"/>
        <end position="495"/>
    </location>
</feature>
<keyword evidence="2" id="KW-0472">Membrane</keyword>
<feature type="transmembrane region" description="Helical" evidence="2">
    <location>
        <begin position="696"/>
        <end position="718"/>
    </location>
</feature>
<protein>
    <recommendedName>
        <fullName evidence="4">RGS domain-containing protein</fullName>
    </recommendedName>
</protein>
<dbReference type="Proteomes" id="UP000444721">
    <property type="component" value="Unassembled WGS sequence"/>
</dbReference>
<feature type="transmembrane region" description="Helical" evidence="2">
    <location>
        <begin position="730"/>
        <end position="754"/>
    </location>
</feature>
<dbReference type="AlphaFoldDB" id="A0A6A5BNX8"/>
<feature type="transmembrane region" description="Helical" evidence="2">
    <location>
        <begin position="366"/>
        <end position="388"/>
    </location>
</feature>
<dbReference type="GeneID" id="68112413"/>
<dbReference type="InterPro" id="IPR036305">
    <property type="entry name" value="RGS_sf"/>
</dbReference>
<evidence type="ECO:0000313" key="5">
    <source>
        <dbReference type="EMBL" id="KAF0975868.1"/>
    </source>
</evidence>
<evidence type="ECO:0000313" key="6">
    <source>
        <dbReference type="Proteomes" id="UP000444721"/>
    </source>
</evidence>
<keyword evidence="3" id="KW-0732">Signal</keyword>
<dbReference type="VEuPathDB" id="AmoebaDB:FDP41_005195"/>
<sequence length="1169" mass="133485">MINLFHLFIFSSFSNSAPNHRYTTTTTTTFPSRPTHEHNHIATILVLAQEPPADCVLPQDRAFLLTTLHDFKFSPNLYGTWRLKYSNDSTTIFTSPSSSNIITSSESSSLDESTNARTTTTRLVPCPDLFEITTISVSATVDRMTYFAVSIDILHNQTEFESHLWGVSYQPQFRTIFFELFAFSNITRVIAQSGHSSYHVEMINQHLVSNETLPDGSYKSLLSGSQVYMKPLLMRKKFYGFEYTVEMKLQDLFHMFNESAEMHQVNDDDDKILSPPPPSIQTFLTSLSSSSNHSSSSVNVTHAESIFKLKMLVSKYDLPFAFPLMIQQPLGTNSILFCSEISLNTIDQTTLPDLDFQKSLIQAHHAISTVIVIINATLSIIVLTLLVIFRKTKPRESRGYLPYVIFIQIFVNFVRLLLQTYWGDEFLLIVFIFSTLVLLCFSYLMYFLNTLVVFYKRKVYNDWYNKMKRESMDKQKKQKNNNTNNNNHSSSNPNTPLAIAVVKTNEQDETTTNPFTTTTITHRSYSDENDCLKPSLKNVDISGHNDKSHEETLRGTSMTTKTMTTIASSSANTLHSNSSGNLLLPPQSLPSQQDSLPHKDVIHYNDMMTTTAITFGVQDSSTTASLPLSQQFDLTLENSSIIAKQQENHQDLHLGNQGHPISSRNQSHSISQENTELSMSHGLGSLWWVKSRRVKICSTLFVILLVSLSLVIILPVLFLTNESTLESTVLIVLGFYFLVASAMAIGALSLDLAWNWKRFIKKCEWKKYFFRNDPLYYRLELVIHFFSIFQFIASVVVLFTVRDRVDNISLLNNKTYSSSVPAATFASLPIEFTAVVFEILASGGGFICFMTVYEKYKLWFHSEQEQQQEEENEEDKEMYASFSQHVISSKTNHQEFPNSELELDKNSPPWMVKFRTNIYSPMLELLGDDLCKLFVDEKGFELLRLFSKSEFSMENVAFIHDMEKIYTLLFCDIHESRKLSSGASPSSLSKSCKPTLRQNLTRETIERAKLTVCDDFYNLYVSENAKLSVNFSNQSKMIFNKWKLNGWNDEYIKSDDFFNDLDYVTLDVVKNVRDTFRRFQLTPSYKEWKMHSRKNIQALKSALRQAKKGPLTSFSLNNNNGNGGQNEAEQKLEMMTFPSATSTSPMNNNNTSNNNNNETTLDVNTVKVE</sequence>
<feature type="domain" description="RGS" evidence="4">
    <location>
        <begin position="929"/>
        <end position="965"/>
    </location>
</feature>
<feature type="transmembrane region" description="Helical" evidence="2">
    <location>
        <begin position="400"/>
        <end position="422"/>
    </location>
</feature>
<feature type="region of interest" description="Disordered" evidence="1">
    <location>
        <begin position="1140"/>
        <end position="1169"/>
    </location>
</feature>
<dbReference type="VEuPathDB" id="AmoebaDB:NfTy_052340"/>
<gene>
    <name evidence="5" type="ORF">FDP41_005195</name>
</gene>
<name>A0A6A5BNX8_NAEFO</name>
<dbReference type="SUPFAM" id="SSF48097">
    <property type="entry name" value="Regulator of G-protein signaling, RGS"/>
    <property type="match status" value="1"/>
</dbReference>
<feature type="transmembrane region" description="Helical" evidence="2">
    <location>
        <begin position="428"/>
        <end position="448"/>
    </location>
</feature>
<feature type="transmembrane region" description="Helical" evidence="2">
    <location>
        <begin position="775"/>
        <end position="801"/>
    </location>
</feature>
<evidence type="ECO:0000256" key="3">
    <source>
        <dbReference type="SAM" id="SignalP"/>
    </source>
</evidence>